<evidence type="ECO:0000313" key="1">
    <source>
        <dbReference type="EMBL" id="EMG39149.1"/>
    </source>
</evidence>
<accession>M5PYH5</accession>
<comment type="caution">
    <text evidence="1">The sequence shown here is derived from an EMBL/GenBank/DDBJ whole genome shotgun (WGS) entry which is preliminary data.</text>
</comment>
<proteinExistence type="predicted"/>
<gene>
    <name evidence="1" type="ORF">PCS_00035</name>
</gene>
<sequence>MLASDLLRRAAWTLSDAENERWSQEMLLAFLSDAQRQVALRRPDATARRALVDLAPGSVQEIPADGLRLMDVVRAVGADGVTGRAVRLVDRSALDACEPGWHSAVESEDGELPAEELLPDQYVHDERTPRLFYVFPPVAGAGGRLEIVYSVDPAELVGPESPLAVDAVYAGPLLDYALHRAFALDTESETSRARSEAHLRAFVQAMEAKLPADLLATPNLRSRQT</sequence>
<dbReference type="RefSeq" id="WP_005982770.1">
    <property type="nucleotide sequence ID" value="NZ_AOSV01000001.1"/>
</dbReference>
<evidence type="ECO:0000313" key="2">
    <source>
        <dbReference type="Proteomes" id="UP000011922"/>
    </source>
</evidence>
<dbReference type="PATRIC" id="fig|1262666.3.peg.34"/>
<protein>
    <submittedName>
        <fullName evidence="1">Uncharacterized protein</fullName>
    </submittedName>
</protein>
<organism evidence="1 2">
    <name type="scientific">Desulfocurvibacter africanus PCS</name>
    <dbReference type="NCBI Taxonomy" id="1262666"/>
    <lineage>
        <taxon>Bacteria</taxon>
        <taxon>Pseudomonadati</taxon>
        <taxon>Thermodesulfobacteriota</taxon>
        <taxon>Desulfovibrionia</taxon>
        <taxon>Desulfovibrionales</taxon>
        <taxon>Desulfovibrionaceae</taxon>
        <taxon>Desulfocurvibacter</taxon>
    </lineage>
</organism>
<dbReference type="EMBL" id="AOSV01000001">
    <property type="protein sequence ID" value="EMG39149.1"/>
    <property type="molecule type" value="Genomic_DNA"/>
</dbReference>
<dbReference type="OrthoDB" id="9132369at2"/>
<dbReference type="AlphaFoldDB" id="M5PYH5"/>
<reference evidence="1 2" key="1">
    <citation type="journal article" date="2013" name="Genome Announc.">
        <title>Draft Genome Sequence for Desulfovibrio africanus Strain PCS.</title>
        <authorList>
            <person name="Brown S.D."/>
            <person name="Utturkar S.M."/>
            <person name="Arkin A.P."/>
            <person name="Deutschbauer A.M."/>
            <person name="Elias D.A."/>
            <person name="Hazen T.C."/>
            <person name="Chakraborty R."/>
        </authorList>
    </citation>
    <scope>NUCLEOTIDE SEQUENCE [LARGE SCALE GENOMIC DNA]</scope>
    <source>
        <strain evidence="1 2">PCS</strain>
    </source>
</reference>
<name>M5PYH5_DESAF</name>
<dbReference type="Pfam" id="PF24175">
    <property type="entry name" value="SU10_adaptor"/>
    <property type="match status" value="1"/>
</dbReference>
<dbReference type="Proteomes" id="UP000011922">
    <property type="component" value="Unassembled WGS sequence"/>
</dbReference>
<dbReference type="InterPro" id="IPR056209">
    <property type="entry name" value="SU10_adaptor"/>
</dbReference>